<proteinExistence type="inferred from homology"/>
<sequence>MYSGWSKNEQQSHVYCLFKGSSTMHAQVGCWKDSFREQQESKRSTVPGCAVKVEELEGSSEILQIKIEDVNSFGLEEEQSDQLNGSSTMHAQVGCWKDSFREQPESKQSSVPGCAVKVEELEGSSEILQIKIEDVNSFGLEEVQSDQLNDFFVKVEVKTEHDIDVHLDPPEPNYSEASFFNNHPHEGVSTEYTREAAPTFMNGTDTSLQDSPTETNKRTCCKQDKPDNEMVAENNFHKAHKGEKGESTESTMDTAPTFMNGADTCLQDSPTETNKRTFYKQDKLNEERLTENNFAKTHKAKKVEHPYECKTCGKSFIWPYILEIHRRIHNGERPYKCTTCGKSLNRSSNLKTHMLIHNGERPYKCPVCGKYFIQSSHLQSHLRIHNGECPYKCTVCGKSFIQSSHLQSHLRIHNGARPYKCTVCGKSFKHSSTLKTHMRIHNGERPYDCTNCGKSFNRSSNLKAHMRAHNGERPYKCTICEKSFIHLCNLKRHLKIHNGECP</sequence>
<evidence type="ECO:0000256" key="7">
    <source>
        <dbReference type="ARBA" id="ARBA00022771"/>
    </source>
</evidence>
<dbReference type="GO" id="GO:0000981">
    <property type="term" value="F:DNA-binding transcription factor activity, RNA polymerase II-specific"/>
    <property type="evidence" value="ECO:0007669"/>
    <property type="project" value="TreeGrafter"/>
</dbReference>
<dbReference type="InterPro" id="IPR013087">
    <property type="entry name" value="Znf_C2H2_type"/>
</dbReference>
<evidence type="ECO:0000256" key="1">
    <source>
        <dbReference type="ARBA" id="ARBA00003767"/>
    </source>
</evidence>
<evidence type="ECO:0000256" key="13">
    <source>
        <dbReference type="ARBA" id="ARBA00023242"/>
    </source>
</evidence>
<keyword evidence="7 14" id="KW-0863">Zinc-finger</keyword>
<dbReference type="Proteomes" id="UP000694388">
    <property type="component" value="Unplaced"/>
</dbReference>
<keyword evidence="12" id="KW-0804">Transcription</keyword>
<feature type="region of interest" description="Disordered" evidence="15">
    <location>
        <begin position="204"/>
        <end position="223"/>
    </location>
</feature>
<dbReference type="PANTHER" id="PTHR24409:SF295">
    <property type="entry name" value="AZ2-RELATED"/>
    <property type="match status" value="1"/>
</dbReference>
<keyword evidence="5" id="KW-0479">Metal-binding</keyword>
<feature type="compositionally biased region" description="Polar residues" evidence="15">
    <location>
        <begin position="204"/>
        <end position="214"/>
    </location>
</feature>
<evidence type="ECO:0000256" key="14">
    <source>
        <dbReference type="PROSITE-ProRule" id="PRU00042"/>
    </source>
</evidence>
<organism evidence="17 18">
    <name type="scientific">Eptatretus burgeri</name>
    <name type="common">Inshore hagfish</name>
    <dbReference type="NCBI Taxonomy" id="7764"/>
    <lineage>
        <taxon>Eukaryota</taxon>
        <taxon>Metazoa</taxon>
        <taxon>Chordata</taxon>
        <taxon>Craniata</taxon>
        <taxon>Vertebrata</taxon>
        <taxon>Cyclostomata</taxon>
        <taxon>Myxini</taxon>
        <taxon>Myxiniformes</taxon>
        <taxon>Myxinidae</taxon>
        <taxon>Eptatretinae</taxon>
        <taxon>Eptatretus</taxon>
    </lineage>
</organism>
<comment type="subcellular location">
    <subcellularLocation>
        <location evidence="2">Nucleus</location>
    </subcellularLocation>
</comment>
<dbReference type="SMART" id="SM00355">
    <property type="entry name" value="ZnF_C2H2"/>
    <property type="match status" value="7"/>
</dbReference>
<evidence type="ECO:0000259" key="16">
    <source>
        <dbReference type="PROSITE" id="PS50157"/>
    </source>
</evidence>
<feature type="domain" description="C2H2-type" evidence="16">
    <location>
        <begin position="447"/>
        <end position="474"/>
    </location>
</feature>
<evidence type="ECO:0000256" key="4">
    <source>
        <dbReference type="ARBA" id="ARBA00022499"/>
    </source>
</evidence>
<feature type="domain" description="C2H2-type" evidence="16">
    <location>
        <begin position="475"/>
        <end position="502"/>
    </location>
</feature>
<dbReference type="FunFam" id="3.30.160.60:FF:000113">
    <property type="entry name" value="zinc finger protein 699 isoform X1"/>
    <property type="match status" value="1"/>
</dbReference>
<dbReference type="PANTHER" id="PTHR24409">
    <property type="entry name" value="ZINC FINGER PROTEIN 142"/>
    <property type="match status" value="1"/>
</dbReference>
<feature type="domain" description="C2H2-type" evidence="16">
    <location>
        <begin position="391"/>
        <end position="418"/>
    </location>
</feature>
<dbReference type="AlphaFoldDB" id="A0A8C4X1I9"/>
<evidence type="ECO:0000256" key="9">
    <source>
        <dbReference type="ARBA" id="ARBA00022843"/>
    </source>
</evidence>
<evidence type="ECO:0000256" key="15">
    <source>
        <dbReference type="SAM" id="MobiDB-lite"/>
    </source>
</evidence>
<evidence type="ECO:0000256" key="10">
    <source>
        <dbReference type="ARBA" id="ARBA00023015"/>
    </source>
</evidence>
<feature type="domain" description="C2H2-type" evidence="16">
    <location>
        <begin position="307"/>
        <end position="334"/>
    </location>
</feature>
<accession>A0A8C4X1I9</accession>
<keyword evidence="6" id="KW-0677">Repeat</keyword>
<dbReference type="FunFam" id="3.30.160.60:FF:003942">
    <property type="match status" value="1"/>
</dbReference>
<evidence type="ECO:0000256" key="6">
    <source>
        <dbReference type="ARBA" id="ARBA00022737"/>
    </source>
</evidence>
<feature type="domain" description="C2H2-type" evidence="16">
    <location>
        <begin position="419"/>
        <end position="446"/>
    </location>
</feature>
<keyword evidence="10" id="KW-0805">Transcription regulation</keyword>
<evidence type="ECO:0000256" key="2">
    <source>
        <dbReference type="ARBA" id="ARBA00004123"/>
    </source>
</evidence>
<dbReference type="PROSITE" id="PS00028">
    <property type="entry name" value="ZINC_FINGER_C2H2_1"/>
    <property type="match status" value="7"/>
</dbReference>
<dbReference type="InterPro" id="IPR036236">
    <property type="entry name" value="Znf_C2H2_sf"/>
</dbReference>
<dbReference type="FunFam" id="3.30.160.60:FF:000213">
    <property type="entry name" value="Zinc finger protein 624"/>
    <property type="match status" value="1"/>
</dbReference>
<name>A0A8C4X1I9_EPTBU</name>
<reference evidence="17" key="1">
    <citation type="submission" date="2025-08" db="UniProtKB">
        <authorList>
            <consortium name="Ensembl"/>
        </authorList>
    </citation>
    <scope>IDENTIFICATION</scope>
</reference>
<dbReference type="GO" id="GO:0008270">
    <property type="term" value="F:zinc ion binding"/>
    <property type="evidence" value="ECO:0007669"/>
    <property type="project" value="UniProtKB-KW"/>
</dbReference>
<evidence type="ECO:0000256" key="8">
    <source>
        <dbReference type="ARBA" id="ARBA00022833"/>
    </source>
</evidence>
<evidence type="ECO:0000313" key="17">
    <source>
        <dbReference type="Ensembl" id="ENSEBUP00000025878.1"/>
    </source>
</evidence>
<dbReference type="FunFam" id="3.30.160.60:FF:000446">
    <property type="entry name" value="Zinc finger protein"/>
    <property type="match status" value="1"/>
</dbReference>
<feature type="domain" description="C2H2-type" evidence="16">
    <location>
        <begin position="335"/>
        <end position="362"/>
    </location>
</feature>
<keyword evidence="8" id="KW-0862">Zinc</keyword>
<keyword evidence="18" id="KW-1185">Reference proteome</keyword>
<evidence type="ECO:0000256" key="12">
    <source>
        <dbReference type="ARBA" id="ARBA00023163"/>
    </source>
</evidence>
<feature type="domain" description="C2H2-type" evidence="16">
    <location>
        <begin position="363"/>
        <end position="390"/>
    </location>
</feature>
<dbReference type="GeneTree" id="ENSGT01150000286971"/>
<dbReference type="FunFam" id="3.30.160.60:FF:000247">
    <property type="entry name" value="Zinc finger protein 236"/>
    <property type="match status" value="1"/>
</dbReference>
<dbReference type="FunFam" id="3.30.160.60:FF:000624">
    <property type="entry name" value="zinc finger protein 697"/>
    <property type="match status" value="1"/>
</dbReference>
<dbReference type="PROSITE" id="PS50157">
    <property type="entry name" value="ZINC_FINGER_C2H2_2"/>
    <property type="match status" value="7"/>
</dbReference>
<keyword evidence="4" id="KW-1017">Isopeptide bond</keyword>
<evidence type="ECO:0000256" key="11">
    <source>
        <dbReference type="ARBA" id="ARBA00023125"/>
    </source>
</evidence>
<dbReference type="GO" id="GO:0005634">
    <property type="term" value="C:nucleus"/>
    <property type="evidence" value="ECO:0007669"/>
    <property type="project" value="UniProtKB-SubCell"/>
</dbReference>
<protein>
    <recommendedName>
        <fullName evidence="16">C2H2-type domain-containing protein</fullName>
    </recommendedName>
</protein>
<keyword evidence="13" id="KW-0539">Nucleus</keyword>
<dbReference type="Ensembl" id="ENSEBUT00000026454.1">
    <property type="protein sequence ID" value="ENSEBUP00000025878.1"/>
    <property type="gene ID" value="ENSEBUG00000015953.1"/>
</dbReference>
<reference evidence="17" key="2">
    <citation type="submission" date="2025-09" db="UniProtKB">
        <authorList>
            <consortium name="Ensembl"/>
        </authorList>
    </citation>
    <scope>IDENTIFICATION</scope>
</reference>
<dbReference type="SUPFAM" id="SSF57667">
    <property type="entry name" value="beta-beta-alpha zinc fingers"/>
    <property type="match status" value="4"/>
</dbReference>
<dbReference type="FunFam" id="3.30.160.60:FF:000196">
    <property type="entry name" value="Zinc finger protein 1026"/>
    <property type="match status" value="1"/>
</dbReference>
<keyword evidence="11" id="KW-0238">DNA-binding</keyword>
<comment type="similarity">
    <text evidence="3">Belongs to the krueppel C2H2-type zinc-finger protein family.</text>
</comment>
<dbReference type="Gene3D" id="3.30.160.60">
    <property type="entry name" value="Classic Zinc Finger"/>
    <property type="match status" value="7"/>
</dbReference>
<dbReference type="Pfam" id="PF00096">
    <property type="entry name" value="zf-C2H2"/>
    <property type="match status" value="6"/>
</dbReference>
<evidence type="ECO:0000256" key="3">
    <source>
        <dbReference type="ARBA" id="ARBA00006991"/>
    </source>
</evidence>
<dbReference type="GO" id="GO:0000977">
    <property type="term" value="F:RNA polymerase II transcription regulatory region sequence-specific DNA binding"/>
    <property type="evidence" value="ECO:0007669"/>
    <property type="project" value="TreeGrafter"/>
</dbReference>
<keyword evidence="9" id="KW-0832">Ubl conjugation</keyword>
<evidence type="ECO:0000313" key="18">
    <source>
        <dbReference type="Proteomes" id="UP000694388"/>
    </source>
</evidence>
<evidence type="ECO:0000256" key="5">
    <source>
        <dbReference type="ARBA" id="ARBA00022723"/>
    </source>
</evidence>
<comment type="function">
    <text evidence="1">May be involved in transcriptional regulation.</text>
</comment>